<evidence type="ECO:0000313" key="4">
    <source>
        <dbReference type="EMBL" id="ADL19826.1"/>
    </source>
</evidence>
<accession>D9PZ39</accession>
<dbReference type="OrthoDB" id="18034at2157"/>
<dbReference type="HOGENOM" id="CLU_590033_0_0_2"/>
<keyword evidence="3" id="KW-0472">Membrane</keyword>
<dbReference type="AlphaFoldDB" id="D9PZ39"/>
<dbReference type="PANTHER" id="PTHR43649">
    <property type="entry name" value="ARABINOSE-BINDING PROTEIN-RELATED"/>
    <property type="match status" value="1"/>
</dbReference>
<evidence type="ECO:0000256" key="2">
    <source>
        <dbReference type="ARBA" id="ARBA00022448"/>
    </source>
</evidence>
<name>D9PZ39_ACIS3</name>
<dbReference type="RefSeq" id="WP_013267338.1">
    <property type="nucleotide sequence ID" value="NC_014374.1"/>
</dbReference>
<feature type="transmembrane region" description="Helical" evidence="3">
    <location>
        <begin position="7"/>
        <end position="28"/>
    </location>
</feature>
<keyword evidence="5" id="KW-1185">Reference proteome</keyword>
<dbReference type="InterPro" id="IPR050490">
    <property type="entry name" value="Bact_solute-bd_prot1"/>
</dbReference>
<comment type="similarity">
    <text evidence="1">Belongs to the bacterial solute-binding protein 1 family.</text>
</comment>
<organism evidence="4 5">
    <name type="scientific">Acidilobus saccharovorans (strain DSM 16705 / JCM 18335 / VKM B-2471 / 345-15)</name>
    <dbReference type="NCBI Taxonomy" id="666510"/>
    <lineage>
        <taxon>Archaea</taxon>
        <taxon>Thermoproteota</taxon>
        <taxon>Thermoprotei</taxon>
        <taxon>Acidilobales</taxon>
        <taxon>Acidilobaceae</taxon>
        <taxon>Acidilobus</taxon>
    </lineage>
</organism>
<keyword evidence="3" id="KW-0812">Transmembrane</keyword>
<evidence type="ECO:0000313" key="5">
    <source>
        <dbReference type="Proteomes" id="UP000000346"/>
    </source>
</evidence>
<dbReference type="STRING" id="666510.ASAC_1421"/>
<evidence type="ECO:0000256" key="1">
    <source>
        <dbReference type="ARBA" id="ARBA00008520"/>
    </source>
</evidence>
<gene>
    <name evidence="4" type="ordered locus">ASAC_1421</name>
</gene>
<reference evidence="4 5" key="1">
    <citation type="journal article" date="2010" name="Appl. Environ. Microbiol.">
        <title>The genome sequence of the crenarchaeon Acidilobus saccharovorans supports a new order, Acidilobales, and suggests an important ecological role in terrestrial acidic hot springs.</title>
        <authorList>
            <person name="Mardanov A.V."/>
            <person name="Svetlitchnyi V.A."/>
            <person name="Beletsky A.V."/>
            <person name="Prokofeva M.I."/>
            <person name="Bonch-Osmolovskaya E.A."/>
            <person name="Ravin N.V."/>
            <person name="Skryabin K.G."/>
        </authorList>
    </citation>
    <scope>NUCLEOTIDE SEQUENCE [LARGE SCALE GENOMIC DNA]</scope>
    <source>
        <strain evidence="5">DSM 16705 / JCM 18335 / VKM B-2471 / 345-15</strain>
    </source>
</reference>
<dbReference type="Pfam" id="PF01547">
    <property type="entry name" value="SBP_bac_1"/>
    <property type="match status" value="1"/>
</dbReference>
<dbReference type="InterPro" id="IPR006059">
    <property type="entry name" value="SBP"/>
</dbReference>
<dbReference type="PANTHER" id="PTHR43649:SF29">
    <property type="entry name" value="OSMOPROTECTIVE COMPOUNDS-BINDING PROTEIN GGTB"/>
    <property type="match status" value="1"/>
</dbReference>
<dbReference type="InParanoid" id="D9PZ39"/>
<protein>
    <submittedName>
        <fullName evidence="4">Extracellular solute-binding protein, family 1</fullName>
    </submittedName>
</protein>
<keyword evidence="3" id="KW-1133">Transmembrane helix</keyword>
<sequence>MNSLSRATLAAVVIIVVIVAAVGAFLYYSRPRTTTATTSTSSQSTSTATTSSSGPQVTITVVTYTGPSGQGFMDFAARLFEKEHPNIQVQVIAFPFTQYVTNELTELEAGESKYDIITYTPANAMEFIPYLVPLNSTYINESDLIYPVQALGGTINNVTYGVARGTSVMLLAYYANYFDNATLQHEFQEEYGFSLNPWTWSNWSQVVDVDKFFVSHNITKYGILLWDQPGDLDLYEAYALVFEWYYMHNSSLSCGNVMGMMPLYGDLFMGCVPSWWGHGFPPPAFNSTAGVEALEVQRQLVSYMPPPTQLLVSYDNIVPLLEEPNYAPGGFIFAIQLSYFTNKNNLSEIRLAPAPGGYALGGATFFGVSKYSQHKAAALEFLSFIASPQLQVASFYNMTNFPISKEAYHLLLENSSLPAYEREWINATYYAAEHAYAAIPAVSISTTALEPALEKEVLGYLEGQITNASQALQQAAAAWVQDMEAYTSTTTTTAAATEPYYIAAPFEPRRL</sequence>
<evidence type="ECO:0000256" key="3">
    <source>
        <dbReference type="SAM" id="Phobius"/>
    </source>
</evidence>
<dbReference type="SUPFAM" id="SSF53850">
    <property type="entry name" value="Periplasmic binding protein-like II"/>
    <property type="match status" value="1"/>
</dbReference>
<proteinExistence type="inferred from homology"/>
<dbReference type="KEGG" id="asc:ASAC_1421"/>
<dbReference type="GeneID" id="9499680"/>
<dbReference type="EMBL" id="CP001742">
    <property type="protein sequence ID" value="ADL19826.1"/>
    <property type="molecule type" value="Genomic_DNA"/>
</dbReference>
<dbReference type="Gene3D" id="3.40.190.10">
    <property type="entry name" value="Periplasmic binding protein-like II"/>
    <property type="match status" value="1"/>
</dbReference>
<dbReference type="Proteomes" id="UP000000346">
    <property type="component" value="Chromosome"/>
</dbReference>
<dbReference type="eggNOG" id="arCOG00156">
    <property type="taxonomic scope" value="Archaea"/>
</dbReference>
<keyword evidence="2" id="KW-0813">Transport</keyword>